<dbReference type="InterPro" id="IPR050659">
    <property type="entry name" value="Peptidase_M24B"/>
</dbReference>
<dbReference type="RefSeq" id="WP_103223833.1">
    <property type="nucleotide sequence ID" value="NZ_PPCN01000008.1"/>
</dbReference>
<feature type="domain" description="Peptidase M24" evidence="1">
    <location>
        <begin position="161"/>
        <end position="349"/>
    </location>
</feature>
<dbReference type="InterPro" id="IPR036005">
    <property type="entry name" value="Creatinase/aminopeptidase-like"/>
</dbReference>
<dbReference type="InterPro" id="IPR000587">
    <property type="entry name" value="Creatinase_N"/>
</dbReference>
<name>A0A2S3UQ27_9HYPH</name>
<feature type="domain" description="Creatinase N-terminal" evidence="2">
    <location>
        <begin position="13"/>
        <end position="152"/>
    </location>
</feature>
<dbReference type="InterPro" id="IPR029149">
    <property type="entry name" value="Creatin/AminoP/Spt16_N"/>
</dbReference>
<dbReference type="Pfam" id="PF00557">
    <property type="entry name" value="Peptidase_M24"/>
    <property type="match status" value="1"/>
</dbReference>
<proteinExistence type="predicted"/>
<dbReference type="InterPro" id="IPR000994">
    <property type="entry name" value="Pept_M24"/>
</dbReference>
<dbReference type="OrthoDB" id="8286321at2"/>
<evidence type="ECO:0000313" key="4">
    <source>
        <dbReference type="Proteomes" id="UP000236959"/>
    </source>
</evidence>
<dbReference type="Pfam" id="PF01321">
    <property type="entry name" value="Creatinase_N"/>
    <property type="match status" value="1"/>
</dbReference>
<accession>A0A2S3UQ27</accession>
<evidence type="ECO:0000259" key="1">
    <source>
        <dbReference type="Pfam" id="PF00557"/>
    </source>
</evidence>
<comment type="caution">
    <text evidence="3">The sequence shown here is derived from an EMBL/GenBank/DDBJ whole genome shotgun (WGS) entry which is preliminary data.</text>
</comment>
<dbReference type="SUPFAM" id="SSF53092">
    <property type="entry name" value="Creatinase/prolidase N-terminal domain"/>
    <property type="match status" value="1"/>
</dbReference>
<dbReference type="Gene3D" id="3.40.350.10">
    <property type="entry name" value="Creatinase/prolidase N-terminal domain"/>
    <property type="match status" value="1"/>
</dbReference>
<dbReference type="SUPFAM" id="SSF55920">
    <property type="entry name" value="Creatinase/aminopeptidase"/>
    <property type="match status" value="1"/>
</dbReference>
<evidence type="ECO:0000313" key="3">
    <source>
        <dbReference type="EMBL" id="POF29786.1"/>
    </source>
</evidence>
<organism evidence="3 4">
    <name type="scientific">Roseibium marinum</name>
    <dbReference type="NCBI Taxonomy" id="281252"/>
    <lineage>
        <taxon>Bacteria</taxon>
        <taxon>Pseudomonadati</taxon>
        <taxon>Pseudomonadota</taxon>
        <taxon>Alphaproteobacteria</taxon>
        <taxon>Hyphomicrobiales</taxon>
        <taxon>Stappiaceae</taxon>
        <taxon>Roseibium</taxon>
    </lineage>
</organism>
<dbReference type="CDD" id="cd01066">
    <property type="entry name" value="APP_MetAP"/>
    <property type="match status" value="1"/>
</dbReference>
<sequence>MALHFSEAEFESRFEKLKAAMEAEKLDAMLLFAQESMYWLTGYDTFGFCFFQCLVVTRDGEKVLLTRSADQRQARHTSNIADIRIWIDRGSASPVTQLKDLLFDMDLLGSRIGIEYETHGMTGRIGLQINAELTSFADISDASELIPQLRAIKSAEEIVYVRKAAELADKAYYAALEEIRPGADEGRILAAMQGAIFEGGGDYPANEFIIGSGPDALLCRYKAGRRTLSDQDQITLEWAGSYRHYHAALMRTVVIGAPTDRHHEMYTAAREALAAVETQLVPGRNFGDVFDAHAERMDAHDMMPHRLNACGYSLGARFTPSWMDMPMAYKANPAEVKPDMVIFMHMILMDSITGTAMTLGQTYLTTNGAPERLSTLPLDLPVKSG</sequence>
<protein>
    <submittedName>
        <fullName evidence="3">Xaa-Pro dipeptidase</fullName>
    </submittedName>
</protein>
<dbReference type="Gene3D" id="3.90.230.10">
    <property type="entry name" value="Creatinase/methionine aminopeptidase superfamily"/>
    <property type="match status" value="1"/>
</dbReference>
<dbReference type="PANTHER" id="PTHR46112">
    <property type="entry name" value="AMINOPEPTIDASE"/>
    <property type="match status" value="1"/>
</dbReference>
<gene>
    <name evidence="3" type="ORF">CLV41_108211</name>
</gene>
<dbReference type="EMBL" id="PPCN01000008">
    <property type="protein sequence ID" value="POF29786.1"/>
    <property type="molecule type" value="Genomic_DNA"/>
</dbReference>
<evidence type="ECO:0000259" key="2">
    <source>
        <dbReference type="Pfam" id="PF01321"/>
    </source>
</evidence>
<keyword evidence="4" id="KW-1185">Reference proteome</keyword>
<dbReference type="AlphaFoldDB" id="A0A2S3UQ27"/>
<reference evidence="3 4" key="1">
    <citation type="submission" date="2018-01" db="EMBL/GenBank/DDBJ databases">
        <title>Genomic Encyclopedia of Archaeal and Bacterial Type Strains, Phase II (KMG-II): from individual species to whole genera.</title>
        <authorList>
            <person name="Goeker M."/>
        </authorList>
    </citation>
    <scope>NUCLEOTIDE SEQUENCE [LARGE SCALE GENOMIC DNA]</scope>
    <source>
        <strain evidence="3 4">DSM 17023</strain>
    </source>
</reference>
<dbReference type="Proteomes" id="UP000236959">
    <property type="component" value="Unassembled WGS sequence"/>
</dbReference>
<dbReference type="PANTHER" id="PTHR46112:SF2">
    <property type="entry name" value="XAA-PRO AMINOPEPTIDASE P-RELATED"/>
    <property type="match status" value="1"/>
</dbReference>